<evidence type="ECO:0000256" key="1">
    <source>
        <dbReference type="SAM" id="Phobius"/>
    </source>
</evidence>
<protein>
    <submittedName>
        <fullName evidence="3">Undecaprenyl-diphosphatase</fullName>
    </submittedName>
</protein>
<accession>A0A1H2PP54</accession>
<dbReference type="OrthoDB" id="9801622at2"/>
<dbReference type="EMBL" id="FNLO01000005">
    <property type="protein sequence ID" value="SDV48409.1"/>
    <property type="molecule type" value="Genomic_DNA"/>
</dbReference>
<feature type="transmembrane region" description="Helical" evidence="1">
    <location>
        <begin position="98"/>
        <end position="116"/>
    </location>
</feature>
<dbReference type="InterPro" id="IPR036938">
    <property type="entry name" value="PAP2/HPO_sf"/>
</dbReference>
<feature type="transmembrane region" description="Helical" evidence="1">
    <location>
        <begin position="148"/>
        <end position="170"/>
    </location>
</feature>
<dbReference type="Pfam" id="PF01569">
    <property type="entry name" value="PAP2"/>
    <property type="match status" value="1"/>
</dbReference>
<evidence type="ECO:0000259" key="2">
    <source>
        <dbReference type="SMART" id="SM00014"/>
    </source>
</evidence>
<keyword evidence="1" id="KW-0472">Membrane</keyword>
<evidence type="ECO:0000313" key="4">
    <source>
        <dbReference type="Proteomes" id="UP000243719"/>
    </source>
</evidence>
<keyword evidence="1" id="KW-1133">Transmembrane helix</keyword>
<name>A0A1H2PP54_9BURK</name>
<keyword evidence="1" id="KW-0812">Transmembrane</keyword>
<evidence type="ECO:0000313" key="3">
    <source>
        <dbReference type="EMBL" id="SDV48409.1"/>
    </source>
</evidence>
<feature type="transmembrane region" description="Helical" evidence="1">
    <location>
        <begin position="26"/>
        <end position="45"/>
    </location>
</feature>
<organism evidence="3 4">
    <name type="scientific">Chitinasiproducens palmae</name>
    <dbReference type="NCBI Taxonomy" id="1770053"/>
    <lineage>
        <taxon>Bacteria</taxon>
        <taxon>Pseudomonadati</taxon>
        <taxon>Pseudomonadota</taxon>
        <taxon>Betaproteobacteria</taxon>
        <taxon>Burkholderiales</taxon>
        <taxon>Burkholderiaceae</taxon>
        <taxon>Chitinasiproducens</taxon>
    </lineage>
</organism>
<feature type="domain" description="Phosphatidic acid phosphatase type 2/haloperoxidase" evidence="2">
    <location>
        <begin position="51"/>
        <end position="163"/>
    </location>
</feature>
<sequence length="193" mass="21177">MDLNQHLFLLINSCHVNGFTVGLARFFAEVPIYLSAALLVGNWLLARPQERGPALAIPCAAVILIVMHTLIRHHWYHPRPFAIGMGCAFLTHDPNSSFPSNHLGIIFACATAAVLLPRFRQVAIAVFVLCLPIAWSRIFAGVHWPYDMFGAIVTGGISGLLGHAVVRAVIARRQQAPRQAARVAARVRQRGPH</sequence>
<dbReference type="SUPFAM" id="SSF48317">
    <property type="entry name" value="Acid phosphatase/Vanadium-dependent haloperoxidase"/>
    <property type="match status" value="1"/>
</dbReference>
<gene>
    <name evidence="3" type="ORF">SAMN05216551_10568</name>
</gene>
<dbReference type="InterPro" id="IPR000326">
    <property type="entry name" value="PAP2/HPO"/>
</dbReference>
<dbReference type="Gene3D" id="1.20.144.10">
    <property type="entry name" value="Phosphatidic acid phosphatase type 2/haloperoxidase"/>
    <property type="match status" value="1"/>
</dbReference>
<reference evidence="4" key="1">
    <citation type="submission" date="2016-09" db="EMBL/GenBank/DDBJ databases">
        <authorList>
            <person name="Varghese N."/>
            <person name="Submissions S."/>
        </authorList>
    </citation>
    <scope>NUCLEOTIDE SEQUENCE [LARGE SCALE GENOMIC DNA]</scope>
    <source>
        <strain evidence="4">JS23</strain>
    </source>
</reference>
<dbReference type="Proteomes" id="UP000243719">
    <property type="component" value="Unassembled WGS sequence"/>
</dbReference>
<dbReference type="STRING" id="1770053.SAMN05216551_10568"/>
<feature type="transmembrane region" description="Helical" evidence="1">
    <location>
        <begin position="123"/>
        <end position="142"/>
    </location>
</feature>
<dbReference type="SMART" id="SM00014">
    <property type="entry name" value="acidPPc"/>
    <property type="match status" value="1"/>
</dbReference>
<dbReference type="RefSeq" id="WP_091907554.1">
    <property type="nucleotide sequence ID" value="NZ_FNLO01000005.1"/>
</dbReference>
<dbReference type="AlphaFoldDB" id="A0A1H2PP54"/>
<proteinExistence type="predicted"/>
<keyword evidence="4" id="KW-1185">Reference proteome</keyword>
<feature type="transmembrane region" description="Helical" evidence="1">
    <location>
        <begin position="52"/>
        <end position="71"/>
    </location>
</feature>